<comment type="similarity">
    <text evidence="2 6">Belongs to the peroxisomal membrane protein PXMP2/4 family.</text>
</comment>
<reference evidence="8" key="1">
    <citation type="submission" date="2017-10" db="EMBL/GenBank/DDBJ databases">
        <authorList>
            <person name="Armitage A.D."/>
            <person name="Barbara D.J."/>
            <person name="Woodhall J.W."/>
            <person name="Sreenivasaprasad S."/>
            <person name="Lane C.R."/>
            <person name="Clarkson J.P."/>
            <person name="Harrison R.J."/>
        </authorList>
    </citation>
    <scope>NUCLEOTIDE SEQUENCE</scope>
    <source>
        <strain evidence="8">FERA 1164</strain>
        <strain evidence="10">FERA 635</strain>
    </source>
</reference>
<dbReference type="EMBL" id="PDXF01000099">
    <property type="protein sequence ID" value="RYN88380.1"/>
    <property type="molecule type" value="Genomic_DNA"/>
</dbReference>
<dbReference type="GO" id="GO:0005739">
    <property type="term" value="C:mitochondrion"/>
    <property type="evidence" value="ECO:0007669"/>
    <property type="project" value="TreeGrafter"/>
</dbReference>
<evidence type="ECO:0000313" key="12">
    <source>
        <dbReference type="Proteomes" id="UP000293195"/>
    </source>
</evidence>
<evidence type="ECO:0000313" key="11">
    <source>
        <dbReference type="Proteomes" id="UP000292402"/>
    </source>
</evidence>
<dbReference type="OrthoDB" id="430207at2759"/>
<dbReference type="EMBL" id="PDXA01000011">
    <property type="protein sequence ID" value="RYN53961.1"/>
    <property type="molecule type" value="Genomic_DNA"/>
</dbReference>
<evidence type="ECO:0000256" key="1">
    <source>
        <dbReference type="ARBA" id="ARBA00004141"/>
    </source>
</evidence>
<organism evidence="9 11">
    <name type="scientific">Alternaria tenuissima</name>
    <dbReference type="NCBI Taxonomy" id="119927"/>
    <lineage>
        <taxon>Eukaryota</taxon>
        <taxon>Fungi</taxon>
        <taxon>Dikarya</taxon>
        <taxon>Ascomycota</taxon>
        <taxon>Pezizomycotina</taxon>
        <taxon>Dothideomycetes</taxon>
        <taxon>Pleosporomycetidae</taxon>
        <taxon>Pleosporales</taxon>
        <taxon>Pleosporineae</taxon>
        <taxon>Pleosporaceae</taxon>
        <taxon>Alternaria</taxon>
        <taxon>Alternaria sect. Alternaria</taxon>
        <taxon>Alternaria alternata complex</taxon>
    </lineage>
</organism>
<feature type="region of interest" description="Disordered" evidence="7">
    <location>
        <begin position="173"/>
        <end position="193"/>
    </location>
</feature>
<gene>
    <name evidence="9" type="ORF">AA0114_g4040</name>
    <name evidence="8" type="ORF">AA0115_g5901</name>
    <name evidence="10" type="ORF">AA0119_g11899</name>
</gene>
<evidence type="ECO:0000256" key="6">
    <source>
        <dbReference type="RuleBase" id="RU363053"/>
    </source>
</evidence>
<evidence type="ECO:0000256" key="4">
    <source>
        <dbReference type="ARBA" id="ARBA00022989"/>
    </source>
</evidence>
<evidence type="ECO:0000313" key="9">
    <source>
        <dbReference type="EMBL" id="RYN53961.1"/>
    </source>
</evidence>
<dbReference type="EMBL" id="PDXB01000012">
    <property type="protein sequence ID" value="RYN28657.1"/>
    <property type="molecule type" value="Genomic_DNA"/>
</dbReference>
<accession>A0A4Q4MMH2</accession>
<evidence type="ECO:0000256" key="3">
    <source>
        <dbReference type="ARBA" id="ARBA00022692"/>
    </source>
</evidence>
<protein>
    <recommendedName>
        <fullName evidence="13">Protein sym1</fullName>
    </recommendedName>
</protein>
<evidence type="ECO:0008006" key="13">
    <source>
        <dbReference type="Google" id="ProtNLM"/>
    </source>
</evidence>
<dbReference type="PANTHER" id="PTHR11266">
    <property type="entry name" value="PEROXISOMAL MEMBRANE PROTEIN 2, PXMP2 MPV17"/>
    <property type="match status" value="1"/>
</dbReference>
<dbReference type="Proteomes" id="UP000292402">
    <property type="component" value="Unassembled WGS sequence"/>
</dbReference>
<dbReference type="Proteomes" id="UP000293195">
    <property type="component" value="Unassembled WGS sequence"/>
</dbReference>
<evidence type="ECO:0000313" key="10">
    <source>
        <dbReference type="EMBL" id="RYN88380.1"/>
    </source>
</evidence>
<dbReference type="Proteomes" id="UP000292340">
    <property type="component" value="Unassembled WGS sequence"/>
</dbReference>
<reference evidence="11 12" key="2">
    <citation type="journal article" date="2019" name="bioRxiv">
        <title>Genomics, evolutionary history and diagnostics of the Alternaria alternata species group including apple and Asian pear pathotypes.</title>
        <authorList>
            <person name="Armitage A.D."/>
            <person name="Cockerton H.M."/>
            <person name="Sreenivasaprasad S."/>
            <person name="Woodhall J.W."/>
            <person name="Lane C.R."/>
            <person name="Harrison R.J."/>
            <person name="Clarkson J.P."/>
        </authorList>
    </citation>
    <scope>NUCLEOTIDE SEQUENCE [LARGE SCALE GENOMIC DNA]</scope>
    <source>
        <strain evidence="11">FERA 1082</strain>
        <strain evidence="8">FERA 1164</strain>
        <strain evidence="12">FERA 635</strain>
    </source>
</reference>
<keyword evidence="5" id="KW-0472">Membrane</keyword>
<evidence type="ECO:0000256" key="5">
    <source>
        <dbReference type="ARBA" id="ARBA00023136"/>
    </source>
</evidence>
<comment type="subcellular location">
    <subcellularLocation>
        <location evidence="1">Membrane</location>
        <topology evidence="1">Multi-pass membrane protein</topology>
    </subcellularLocation>
</comment>
<dbReference type="PANTHER" id="PTHR11266:SF17">
    <property type="entry name" value="PROTEIN MPV17"/>
    <property type="match status" value="1"/>
</dbReference>
<reference evidence="9" key="3">
    <citation type="journal article" date="2019" name="J. ISSAAS">
        <title>Genomics, evolutionary history and diagnostics of the Alternaria alternata species group including apple and Asian pear pathotypes.</title>
        <authorList>
            <person name="Armitage A.D."/>
            <person name="Cockerton H.M."/>
            <person name="Sreenivasaprasad S."/>
            <person name="Woodhall J."/>
            <person name="Lane C."/>
            <person name="Harrison R.J."/>
            <person name="Clarkson J.P."/>
        </authorList>
    </citation>
    <scope>NUCLEOTIDE SEQUENCE</scope>
    <source>
        <strain evidence="9">FERA 1082</strain>
    </source>
</reference>
<dbReference type="GO" id="GO:0016020">
    <property type="term" value="C:membrane"/>
    <property type="evidence" value="ECO:0007669"/>
    <property type="project" value="UniProtKB-SubCell"/>
</dbReference>
<evidence type="ECO:0000256" key="7">
    <source>
        <dbReference type="SAM" id="MobiDB-lite"/>
    </source>
</evidence>
<proteinExistence type="inferred from homology"/>
<dbReference type="AlphaFoldDB" id="A0A4Q4MMH2"/>
<name>A0A4Q4MMH2_9PLEO</name>
<keyword evidence="3" id="KW-0812">Transmembrane</keyword>
<keyword evidence="4" id="KW-1133">Transmembrane helix</keyword>
<dbReference type="InterPro" id="IPR007248">
    <property type="entry name" value="Mpv17_PMP22"/>
</dbReference>
<keyword evidence="12" id="KW-1185">Reference proteome</keyword>
<evidence type="ECO:0000256" key="2">
    <source>
        <dbReference type="ARBA" id="ARBA00006824"/>
    </source>
</evidence>
<dbReference type="Pfam" id="PF04117">
    <property type="entry name" value="Mpv17_PMP22"/>
    <property type="match status" value="1"/>
</dbReference>
<evidence type="ECO:0000313" key="8">
    <source>
        <dbReference type="EMBL" id="RYN28657.1"/>
    </source>
</evidence>
<comment type="caution">
    <text evidence="9">The sequence shown here is derived from an EMBL/GenBank/DDBJ whole genome shotgun (WGS) entry which is preliminary data.</text>
</comment>
<sequence length="193" mass="21419">MAFRWYQAKLRTSPYLTQSITTAVLFATGDTMAQQGVERRGLDKHDLARTGRMAAYGGCIFGPAATKWFDFLVKRVNLKSTNGTIVARVACDQFLFAPCNMALFLSTMAYMEGNSPVQRLKDAYLPGYQKNLMVWPWVQFTNFKYVPAEMRVLVVNVISLGWNCYLSSLNSAGGTKPNPPVGKTKEGGQLPPS</sequence>